<evidence type="ECO:0000313" key="2">
    <source>
        <dbReference type="EMBL" id="VUF11713.1"/>
    </source>
</evidence>
<name>A0A564FUF4_9HYPH</name>
<proteinExistence type="predicted"/>
<evidence type="ECO:0000313" key="1">
    <source>
        <dbReference type="EMBL" id="GJD56360.1"/>
    </source>
</evidence>
<reference evidence="2 3" key="1">
    <citation type="submission" date="2019-06" db="EMBL/GenBank/DDBJ databases">
        <authorList>
            <person name="Rodrigo-Torres L."/>
            <person name="Arahal R. D."/>
            <person name="Lucena T."/>
        </authorList>
    </citation>
    <scope>NUCLEOTIDE SEQUENCE [LARGE SCALE GENOMIC DNA]</scope>
    <source>
        <strain evidence="2 3">SW08-7</strain>
    </source>
</reference>
<gene>
    <name evidence="1" type="ORF">IFDJLNFL_2255</name>
    <name evidence="2" type="ORF">MTDSW087_01397</name>
</gene>
<sequence length="59" mass="6643">MSDPDAVRLQLSVAATLWEIAAVRNEREAPRVNAARRYLGAVHGASRLRKRLERDDRSA</sequence>
<protein>
    <submittedName>
        <fullName evidence="2">Uncharacterized protein</fullName>
    </submittedName>
</protein>
<keyword evidence="4" id="KW-1185">Reference proteome</keyword>
<dbReference type="EMBL" id="CABFVH010000005">
    <property type="protein sequence ID" value="VUF11713.1"/>
    <property type="molecule type" value="Genomic_DNA"/>
</dbReference>
<dbReference type="EMBL" id="BPQI01000058">
    <property type="protein sequence ID" value="GJD56360.1"/>
    <property type="molecule type" value="Genomic_DNA"/>
</dbReference>
<dbReference type="Proteomes" id="UP001055303">
    <property type="component" value="Unassembled WGS sequence"/>
</dbReference>
<reference evidence="1" key="2">
    <citation type="journal article" date="2021" name="Front. Microbiol.">
        <title>Comprehensive Comparative Genomics and Phenotyping of Methylobacterium Species.</title>
        <authorList>
            <person name="Alessa O."/>
            <person name="Ogura Y."/>
            <person name="Fujitani Y."/>
            <person name="Takami H."/>
            <person name="Hayashi T."/>
            <person name="Sahin N."/>
            <person name="Tani A."/>
        </authorList>
    </citation>
    <scope>NUCLEOTIDE SEQUENCE</scope>
    <source>
        <strain evidence="1">DSM 22415</strain>
    </source>
</reference>
<evidence type="ECO:0000313" key="4">
    <source>
        <dbReference type="Proteomes" id="UP001055303"/>
    </source>
</evidence>
<dbReference type="RefSeq" id="WP_144762013.1">
    <property type="nucleotide sequence ID" value="NZ_BPQI01000058.1"/>
</dbReference>
<dbReference type="AlphaFoldDB" id="A0A564FUF4"/>
<dbReference type="OrthoDB" id="8005403at2"/>
<accession>A0A564FUF4</accession>
<reference evidence="1" key="3">
    <citation type="submission" date="2021-08" db="EMBL/GenBank/DDBJ databases">
        <authorList>
            <person name="Tani A."/>
            <person name="Ola A."/>
            <person name="Ogura Y."/>
            <person name="Katsura K."/>
            <person name="Hayashi T."/>
        </authorList>
    </citation>
    <scope>NUCLEOTIDE SEQUENCE</scope>
    <source>
        <strain evidence="1">DSM 22415</strain>
    </source>
</reference>
<organism evidence="2 3">
    <name type="scientific">Methylobacterium dankookense</name>
    <dbReference type="NCBI Taxonomy" id="560405"/>
    <lineage>
        <taxon>Bacteria</taxon>
        <taxon>Pseudomonadati</taxon>
        <taxon>Pseudomonadota</taxon>
        <taxon>Alphaproteobacteria</taxon>
        <taxon>Hyphomicrobiales</taxon>
        <taxon>Methylobacteriaceae</taxon>
        <taxon>Methylobacterium</taxon>
    </lineage>
</organism>
<dbReference type="Proteomes" id="UP000401717">
    <property type="component" value="Unassembled WGS sequence"/>
</dbReference>
<evidence type="ECO:0000313" key="3">
    <source>
        <dbReference type="Proteomes" id="UP000401717"/>
    </source>
</evidence>